<comment type="caution">
    <text evidence="1">The sequence shown here is derived from an EMBL/GenBank/DDBJ whole genome shotgun (WGS) entry which is preliminary data.</text>
</comment>
<protein>
    <submittedName>
        <fullName evidence="1">Uncharacterized protein</fullName>
    </submittedName>
</protein>
<gene>
    <name evidence="1" type="ORF">S06H3_55757</name>
</gene>
<accession>X1RTD2</accession>
<reference evidence="1" key="1">
    <citation type="journal article" date="2014" name="Front. Microbiol.">
        <title>High frequency of phylogenetically diverse reductive dehalogenase-homologous genes in deep subseafloor sedimentary metagenomes.</title>
        <authorList>
            <person name="Kawai M."/>
            <person name="Futagami T."/>
            <person name="Toyoda A."/>
            <person name="Takaki Y."/>
            <person name="Nishi S."/>
            <person name="Hori S."/>
            <person name="Arai W."/>
            <person name="Tsubouchi T."/>
            <person name="Morono Y."/>
            <person name="Uchiyama I."/>
            <person name="Ito T."/>
            <person name="Fujiyama A."/>
            <person name="Inagaki F."/>
            <person name="Takami H."/>
        </authorList>
    </citation>
    <scope>NUCLEOTIDE SEQUENCE</scope>
    <source>
        <strain evidence="1">Expedition CK06-06</strain>
    </source>
</reference>
<dbReference type="EMBL" id="BARV01035774">
    <property type="protein sequence ID" value="GAI58774.1"/>
    <property type="molecule type" value="Genomic_DNA"/>
</dbReference>
<evidence type="ECO:0000313" key="1">
    <source>
        <dbReference type="EMBL" id="GAI58774.1"/>
    </source>
</evidence>
<name>X1RTD2_9ZZZZ</name>
<feature type="non-terminal residue" evidence="1">
    <location>
        <position position="30"/>
    </location>
</feature>
<organism evidence="1">
    <name type="scientific">marine sediment metagenome</name>
    <dbReference type="NCBI Taxonomy" id="412755"/>
    <lineage>
        <taxon>unclassified sequences</taxon>
        <taxon>metagenomes</taxon>
        <taxon>ecological metagenomes</taxon>
    </lineage>
</organism>
<proteinExistence type="predicted"/>
<dbReference type="AlphaFoldDB" id="X1RTD2"/>
<sequence length="30" mass="3433">MKEVRTLSVEEITLEAEDLQMIMTFGVTMS</sequence>